<accession>A0A814C347</accession>
<dbReference type="Gene3D" id="3.40.50.300">
    <property type="entry name" value="P-loop containing nucleotide triphosphate hydrolases"/>
    <property type="match status" value="1"/>
</dbReference>
<name>A0A814C347_9BILA</name>
<protein>
    <submittedName>
        <fullName evidence="1">Uncharacterized protein</fullName>
    </submittedName>
</protein>
<dbReference type="InterPro" id="IPR027417">
    <property type="entry name" value="P-loop_NTPase"/>
</dbReference>
<dbReference type="EMBL" id="CAJOBC010002098">
    <property type="protein sequence ID" value="CAF3715355.1"/>
    <property type="molecule type" value="Genomic_DNA"/>
</dbReference>
<sequence>MGLSYTNLRASHPVGGVLIADDDEIGHYACLFHDGLSVPPTVTQERFDLAITFVGSTTDTCIVSFPKPSMTWLRYILALLLNSGKVRSEKFMREHVIWPELQDFTKERLEPSSVQLILGWLVTNRNDNILN</sequence>
<evidence type="ECO:0000313" key="3">
    <source>
        <dbReference type="Proteomes" id="UP000663829"/>
    </source>
</evidence>
<comment type="caution">
    <text evidence="1">The sequence shown here is derived from an EMBL/GenBank/DDBJ whole genome shotgun (WGS) entry which is preliminary data.</text>
</comment>
<dbReference type="EMBL" id="CAJNOQ010002098">
    <property type="protein sequence ID" value="CAF0938521.1"/>
    <property type="molecule type" value="Genomic_DNA"/>
</dbReference>
<evidence type="ECO:0000313" key="2">
    <source>
        <dbReference type="EMBL" id="CAF3715355.1"/>
    </source>
</evidence>
<evidence type="ECO:0000313" key="1">
    <source>
        <dbReference type="EMBL" id="CAF0938521.1"/>
    </source>
</evidence>
<dbReference type="Proteomes" id="UP000681722">
    <property type="component" value="Unassembled WGS sequence"/>
</dbReference>
<dbReference type="Proteomes" id="UP000663829">
    <property type="component" value="Unassembled WGS sequence"/>
</dbReference>
<keyword evidence="3" id="KW-1185">Reference proteome</keyword>
<dbReference type="AlphaFoldDB" id="A0A814C347"/>
<reference evidence="1" key="1">
    <citation type="submission" date="2021-02" db="EMBL/GenBank/DDBJ databases">
        <authorList>
            <person name="Nowell W R."/>
        </authorList>
    </citation>
    <scope>NUCLEOTIDE SEQUENCE</scope>
</reference>
<organism evidence="1 3">
    <name type="scientific">Didymodactylos carnosus</name>
    <dbReference type="NCBI Taxonomy" id="1234261"/>
    <lineage>
        <taxon>Eukaryota</taxon>
        <taxon>Metazoa</taxon>
        <taxon>Spiralia</taxon>
        <taxon>Gnathifera</taxon>
        <taxon>Rotifera</taxon>
        <taxon>Eurotatoria</taxon>
        <taxon>Bdelloidea</taxon>
        <taxon>Philodinida</taxon>
        <taxon>Philodinidae</taxon>
        <taxon>Didymodactylos</taxon>
    </lineage>
</organism>
<proteinExistence type="predicted"/>
<gene>
    <name evidence="1" type="ORF">GPM918_LOCUS10578</name>
    <name evidence="2" type="ORF">SRO942_LOCUS10579</name>
</gene>